<dbReference type="PANTHER" id="PTHR23023">
    <property type="entry name" value="DIMETHYLANILINE MONOOXYGENASE"/>
    <property type="match status" value="1"/>
</dbReference>
<dbReference type="Proteomes" id="UP001329430">
    <property type="component" value="Chromosome 2"/>
</dbReference>
<dbReference type="InterPro" id="IPR036188">
    <property type="entry name" value="FAD/NAD-bd_sf"/>
</dbReference>
<gene>
    <name evidence="9" type="ORF">RI129_003925</name>
</gene>
<dbReference type="SUPFAM" id="SSF51905">
    <property type="entry name" value="FAD/NAD(P)-binding domain"/>
    <property type="match status" value="2"/>
</dbReference>
<evidence type="ECO:0000256" key="6">
    <source>
        <dbReference type="ARBA" id="ARBA00023002"/>
    </source>
</evidence>
<keyword evidence="5" id="KW-0521">NADP</keyword>
<keyword evidence="3 8" id="KW-0285">Flavoprotein</keyword>
<evidence type="ECO:0000256" key="1">
    <source>
        <dbReference type="ARBA" id="ARBA00001974"/>
    </source>
</evidence>
<dbReference type="Gene3D" id="3.50.50.60">
    <property type="entry name" value="FAD/NAD(P)-binding domain"/>
    <property type="match status" value="2"/>
</dbReference>
<dbReference type="InterPro" id="IPR000960">
    <property type="entry name" value="Flavin_mOase"/>
</dbReference>
<comment type="similarity">
    <text evidence="2 8">Belongs to the FMO family.</text>
</comment>
<keyword evidence="4 8" id="KW-0274">FAD</keyword>
<dbReference type="PIRSF" id="PIRSF000332">
    <property type="entry name" value="FMO"/>
    <property type="match status" value="1"/>
</dbReference>
<reference evidence="9 10" key="1">
    <citation type="journal article" date="2024" name="Insects">
        <title>An Improved Chromosome-Level Genome Assembly of the Firefly Pyrocoelia pectoralis.</title>
        <authorList>
            <person name="Fu X."/>
            <person name="Meyer-Rochow V.B."/>
            <person name="Ballantyne L."/>
            <person name="Zhu X."/>
        </authorList>
    </citation>
    <scope>NUCLEOTIDE SEQUENCE [LARGE SCALE GENOMIC DNA]</scope>
    <source>
        <strain evidence="9">XCY_ONT2</strain>
    </source>
</reference>
<dbReference type="GO" id="GO:0004499">
    <property type="term" value="F:N,N-dimethylaniline monooxygenase activity"/>
    <property type="evidence" value="ECO:0007669"/>
    <property type="project" value="InterPro"/>
</dbReference>
<evidence type="ECO:0000256" key="2">
    <source>
        <dbReference type="ARBA" id="ARBA00009183"/>
    </source>
</evidence>
<dbReference type="PRINTS" id="PR00370">
    <property type="entry name" value="FMOXYGENASE"/>
</dbReference>
<dbReference type="EMBL" id="JAVRBK010000002">
    <property type="protein sequence ID" value="KAK5649033.1"/>
    <property type="molecule type" value="Genomic_DNA"/>
</dbReference>
<sequence>MRIAIIGAGISGLLSLKYAKESGHECHVFEQTGELGGTWVYTEKYGTDENGMPITQRMYKDLVTNTPKEIMILPDYQYPSHIENSYITQPEVLEYIRGFANKFDLERHIHYYAYVTKVEPSGEQWIVTVMDVKAKEELPACYDAVFVCNGAYLHPRMPEIEGQDLFKGLQISSRDYRNPDLYKSKRVLIVGGSFSAVDIANQITAVAEKVYISHWGSLLQKVTNVTLKPGVSQLYNDGAVFVDGSKEDFDIILYCTGYERVFPFLTKECGITVEDNWVQYLYKHTISIEKPTLYFIGVPHYIGAFINSNLQARFSVAALDGKFSLPSKEEMRKEIDDNVNELRNRNVPQRHFHNIGLGLREYMADLCRTAGIRPFPEVITRLHDHLIHTVSTMQKNAKYVIVDDEQFLKLNN</sequence>
<dbReference type="InterPro" id="IPR020946">
    <property type="entry name" value="Flavin_mOase-like"/>
</dbReference>
<evidence type="ECO:0000256" key="5">
    <source>
        <dbReference type="ARBA" id="ARBA00022857"/>
    </source>
</evidence>
<dbReference type="FunFam" id="3.50.50.60:FF:000138">
    <property type="entry name" value="Flavin-containing monooxygenase"/>
    <property type="match status" value="1"/>
</dbReference>
<evidence type="ECO:0000256" key="3">
    <source>
        <dbReference type="ARBA" id="ARBA00022630"/>
    </source>
</evidence>
<keyword evidence="10" id="KW-1185">Reference proteome</keyword>
<evidence type="ECO:0000313" key="9">
    <source>
        <dbReference type="EMBL" id="KAK5649033.1"/>
    </source>
</evidence>
<dbReference type="Pfam" id="PF00743">
    <property type="entry name" value="FMO-like"/>
    <property type="match status" value="2"/>
</dbReference>
<name>A0AAN7VTB5_9COLE</name>
<dbReference type="EC" id="1.-.-.-" evidence="8"/>
<comment type="cofactor">
    <cofactor evidence="1 8">
        <name>FAD</name>
        <dbReference type="ChEBI" id="CHEBI:57692"/>
    </cofactor>
</comment>
<comment type="caution">
    <text evidence="9">The sequence shown here is derived from an EMBL/GenBank/DDBJ whole genome shotgun (WGS) entry which is preliminary data.</text>
</comment>
<dbReference type="AlphaFoldDB" id="A0AAN7VTB5"/>
<evidence type="ECO:0000313" key="10">
    <source>
        <dbReference type="Proteomes" id="UP001329430"/>
    </source>
</evidence>
<proteinExistence type="inferred from homology"/>
<dbReference type="InterPro" id="IPR050346">
    <property type="entry name" value="FMO-like"/>
</dbReference>
<dbReference type="GO" id="GO:0050661">
    <property type="term" value="F:NADP binding"/>
    <property type="evidence" value="ECO:0007669"/>
    <property type="project" value="InterPro"/>
</dbReference>
<organism evidence="9 10">
    <name type="scientific">Pyrocoelia pectoralis</name>
    <dbReference type="NCBI Taxonomy" id="417401"/>
    <lineage>
        <taxon>Eukaryota</taxon>
        <taxon>Metazoa</taxon>
        <taxon>Ecdysozoa</taxon>
        <taxon>Arthropoda</taxon>
        <taxon>Hexapoda</taxon>
        <taxon>Insecta</taxon>
        <taxon>Pterygota</taxon>
        <taxon>Neoptera</taxon>
        <taxon>Endopterygota</taxon>
        <taxon>Coleoptera</taxon>
        <taxon>Polyphaga</taxon>
        <taxon>Elateriformia</taxon>
        <taxon>Elateroidea</taxon>
        <taxon>Lampyridae</taxon>
        <taxon>Lampyrinae</taxon>
        <taxon>Pyrocoelia</taxon>
    </lineage>
</organism>
<protein>
    <recommendedName>
        <fullName evidence="8">Flavin-containing monooxygenase</fullName>
        <ecNumber evidence="8">1.-.-.-</ecNumber>
    </recommendedName>
</protein>
<evidence type="ECO:0000256" key="8">
    <source>
        <dbReference type="RuleBase" id="RU361177"/>
    </source>
</evidence>
<accession>A0AAN7VTB5</accession>
<keyword evidence="6 8" id="KW-0560">Oxidoreductase</keyword>
<dbReference type="GO" id="GO:0050660">
    <property type="term" value="F:flavin adenine dinucleotide binding"/>
    <property type="evidence" value="ECO:0007669"/>
    <property type="project" value="InterPro"/>
</dbReference>
<evidence type="ECO:0000256" key="7">
    <source>
        <dbReference type="ARBA" id="ARBA00023033"/>
    </source>
</evidence>
<keyword evidence="7 8" id="KW-0503">Monooxygenase</keyword>
<evidence type="ECO:0000256" key="4">
    <source>
        <dbReference type="ARBA" id="ARBA00022827"/>
    </source>
</evidence>